<dbReference type="InterPro" id="IPR036010">
    <property type="entry name" value="2Fe-2S_ferredoxin-like_sf"/>
</dbReference>
<keyword evidence="2" id="KW-0285">Flavoprotein</keyword>
<evidence type="ECO:0000256" key="5">
    <source>
        <dbReference type="ARBA" id="ARBA00023002"/>
    </source>
</evidence>
<dbReference type="PANTHER" id="PTHR47354:SF1">
    <property type="entry name" value="CARNITINE MONOOXYGENASE REDUCTASE SUBUNIT"/>
    <property type="match status" value="1"/>
</dbReference>
<dbReference type="PROSITE" id="PS00197">
    <property type="entry name" value="2FE2S_FER_1"/>
    <property type="match status" value="1"/>
</dbReference>
<dbReference type="Pfam" id="PF00175">
    <property type="entry name" value="NAD_binding_1"/>
    <property type="match status" value="1"/>
</dbReference>
<sequence length="310" mass="34016">MRIEVRTRVADDVVELRLVDPDGAPLPAWDPGAHIVLDLPTGLTRQYSLCGADRSDGTWTIAIHRSPTSRGGSAYVHDELPVGSVVPVHGPNNNFPLEPAERYLFLAGGIGITPILGMLRQLRAAGVTAFEFVYCGRRRSLMAYHDEIVSWADNRVTIHADDEHEGLLDLRPILDRHRGSTVYCCGPEGMTEAVENLAPDPSSVRVERFQSSQRADTSENSAFDVVVSGSGHRVRVGADQSILEALEGEGYDLDFDCRDGICGTCETRVVKGLPHHRDEVLSESERAENSVMMICVSRAMSEELVLELPE</sequence>
<dbReference type="Gene3D" id="3.10.20.30">
    <property type="match status" value="1"/>
</dbReference>
<feature type="domain" description="2Fe-2S ferredoxin-type" evidence="8">
    <location>
        <begin position="221"/>
        <end position="310"/>
    </location>
</feature>
<keyword evidence="6" id="KW-0408">Iron</keyword>
<dbReference type="InterPro" id="IPR006058">
    <property type="entry name" value="2Fe2S_fd_BS"/>
</dbReference>
<dbReference type="InterPro" id="IPR050415">
    <property type="entry name" value="MRET"/>
</dbReference>
<comment type="caution">
    <text evidence="10">The sequence shown here is derived from an EMBL/GenBank/DDBJ whole genome shotgun (WGS) entry which is preliminary data.</text>
</comment>
<evidence type="ECO:0000256" key="3">
    <source>
        <dbReference type="ARBA" id="ARBA00022714"/>
    </source>
</evidence>
<evidence type="ECO:0000256" key="1">
    <source>
        <dbReference type="ARBA" id="ARBA00001974"/>
    </source>
</evidence>
<evidence type="ECO:0000256" key="4">
    <source>
        <dbReference type="ARBA" id="ARBA00022723"/>
    </source>
</evidence>
<dbReference type="InterPro" id="IPR001433">
    <property type="entry name" value="OxRdtase_FAD/NAD-bd"/>
</dbReference>
<dbReference type="PRINTS" id="PR00409">
    <property type="entry name" value="PHDIOXRDTASE"/>
</dbReference>
<evidence type="ECO:0000256" key="2">
    <source>
        <dbReference type="ARBA" id="ARBA00022630"/>
    </source>
</evidence>
<keyword evidence="5 10" id="KW-0560">Oxidoreductase</keyword>
<dbReference type="SUPFAM" id="SSF52343">
    <property type="entry name" value="Ferredoxin reductase-like, C-terminal NADP-linked domain"/>
    <property type="match status" value="1"/>
</dbReference>
<feature type="domain" description="FAD-binding FR-type" evidence="9">
    <location>
        <begin position="1"/>
        <end position="98"/>
    </location>
</feature>
<dbReference type="RefSeq" id="WP_356713118.1">
    <property type="nucleotide sequence ID" value="NZ_JBEXIP010000067.1"/>
</dbReference>
<dbReference type="Gene3D" id="2.40.30.10">
    <property type="entry name" value="Translation factors"/>
    <property type="match status" value="1"/>
</dbReference>
<dbReference type="EC" id="1.-.-.-" evidence="10"/>
<dbReference type="Gene3D" id="3.40.50.80">
    <property type="entry name" value="Nucleotide-binding domain of ferredoxin-NADP reductase (FNR) module"/>
    <property type="match status" value="1"/>
</dbReference>
<evidence type="ECO:0000313" key="10">
    <source>
        <dbReference type="EMBL" id="MET8438696.1"/>
    </source>
</evidence>
<dbReference type="InterPro" id="IPR017927">
    <property type="entry name" value="FAD-bd_FR_type"/>
</dbReference>
<keyword evidence="7" id="KW-0411">Iron-sulfur</keyword>
<dbReference type="Proteomes" id="UP001550044">
    <property type="component" value="Unassembled WGS sequence"/>
</dbReference>
<dbReference type="GO" id="GO:0016491">
    <property type="term" value="F:oxidoreductase activity"/>
    <property type="evidence" value="ECO:0007669"/>
    <property type="project" value="UniProtKB-KW"/>
</dbReference>
<dbReference type="PANTHER" id="PTHR47354">
    <property type="entry name" value="NADH OXIDOREDUCTASE HCR"/>
    <property type="match status" value="1"/>
</dbReference>
<dbReference type="InterPro" id="IPR017938">
    <property type="entry name" value="Riboflavin_synthase-like_b-brl"/>
</dbReference>
<proteinExistence type="predicted"/>
<dbReference type="InterPro" id="IPR012675">
    <property type="entry name" value="Beta-grasp_dom_sf"/>
</dbReference>
<keyword evidence="11" id="KW-1185">Reference proteome</keyword>
<comment type="cofactor">
    <cofactor evidence="1">
        <name>FAD</name>
        <dbReference type="ChEBI" id="CHEBI:57692"/>
    </cofactor>
</comment>
<evidence type="ECO:0000259" key="8">
    <source>
        <dbReference type="PROSITE" id="PS51085"/>
    </source>
</evidence>
<evidence type="ECO:0000256" key="7">
    <source>
        <dbReference type="ARBA" id="ARBA00023014"/>
    </source>
</evidence>
<gene>
    <name evidence="10" type="ORF">ABZV61_39580</name>
</gene>
<organism evidence="10 11">
    <name type="scientific">Streptomyces sp. 900116325</name>
    <dbReference type="NCBI Taxonomy" id="3154295"/>
    <lineage>
        <taxon>Bacteria</taxon>
        <taxon>Bacillati</taxon>
        <taxon>Actinomycetota</taxon>
        <taxon>Actinomycetes</taxon>
        <taxon>Kitasatosporales</taxon>
        <taxon>Streptomycetaceae</taxon>
        <taxon>Streptomyces</taxon>
    </lineage>
</organism>
<dbReference type="SUPFAM" id="SSF54292">
    <property type="entry name" value="2Fe-2S ferredoxin-like"/>
    <property type="match status" value="1"/>
</dbReference>
<dbReference type="EMBL" id="JBEXIP010000067">
    <property type="protein sequence ID" value="MET8438696.1"/>
    <property type="molecule type" value="Genomic_DNA"/>
</dbReference>
<dbReference type="InterPro" id="IPR001041">
    <property type="entry name" value="2Fe-2S_ferredoxin-type"/>
</dbReference>
<dbReference type="PROSITE" id="PS51384">
    <property type="entry name" value="FAD_FR"/>
    <property type="match status" value="1"/>
</dbReference>
<evidence type="ECO:0000313" key="11">
    <source>
        <dbReference type="Proteomes" id="UP001550044"/>
    </source>
</evidence>
<dbReference type="InterPro" id="IPR039261">
    <property type="entry name" value="FNR_nucleotide-bd"/>
</dbReference>
<dbReference type="PROSITE" id="PS51085">
    <property type="entry name" value="2FE2S_FER_2"/>
    <property type="match status" value="1"/>
</dbReference>
<evidence type="ECO:0000259" key="9">
    <source>
        <dbReference type="PROSITE" id="PS51384"/>
    </source>
</evidence>
<dbReference type="SUPFAM" id="SSF63380">
    <property type="entry name" value="Riboflavin synthase domain-like"/>
    <property type="match status" value="1"/>
</dbReference>
<keyword evidence="3" id="KW-0001">2Fe-2S</keyword>
<dbReference type="CDD" id="cd00207">
    <property type="entry name" value="fer2"/>
    <property type="match status" value="1"/>
</dbReference>
<reference evidence="10 11" key="1">
    <citation type="submission" date="2024-06" db="EMBL/GenBank/DDBJ databases">
        <title>The Natural Products Discovery Center: Release of the First 8490 Sequenced Strains for Exploring Actinobacteria Biosynthetic Diversity.</title>
        <authorList>
            <person name="Kalkreuter E."/>
            <person name="Kautsar S.A."/>
            <person name="Yang D."/>
            <person name="Bader C.D."/>
            <person name="Teijaro C.N."/>
            <person name="Fluegel L."/>
            <person name="Davis C.M."/>
            <person name="Simpson J.R."/>
            <person name="Lauterbach L."/>
            <person name="Steele A.D."/>
            <person name="Gui C."/>
            <person name="Meng S."/>
            <person name="Li G."/>
            <person name="Viehrig K."/>
            <person name="Ye F."/>
            <person name="Su P."/>
            <person name="Kiefer A.F."/>
            <person name="Nichols A."/>
            <person name="Cepeda A.J."/>
            <person name="Yan W."/>
            <person name="Fan B."/>
            <person name="Jiang Y."/>
            <person name="Adhikari A."/>
            <person name="Zheng C.-J."/>
            <person name="Schuster L."/>
            <person name="Cowan T.M."/>
            <person name="Smanski M.J."/>
            <person name="Chevrette M.G."/>
            <person name="De Carvalho L.P.S."/>
            <person name="Shen B."/>
        </authorList>
    </citation>
    <scope>NUCLEOTIDE SEQUENCE [LARGE SCALE GENOMIC DNA]</scope>
    <source>
        <strain evidence="10 11">NPDC005137</strain>
    </source>
</reference>
<name>A0ABV2ULG5_9ACTN</name>
<protein>
    <submittedName>
        <fullName evidence="10">PDR/VanB family oxidoreductase</fullName>
        <ecNumber evidence="10">1.-.-.-</ecNumber>
    </submittedName>
</protein>
<accession>A0ABV2ULG5</accession>
<evidence type="ECO:0000256" key="6">
    <source>
        <dbReference type="ARBA" id="ARBA00023004"/>
    </source>
</evidence>
<dbReference type="CDD" id="cd06185">
    <property type="entry name" value="PDR_like"/>
    <property type="match status" value="1"/>
</dbReference>
<dbReference type="Pfam" id="PF00111">
    <property type="entry name" value="Fer2"/>
    <property type="match status" value="1"/>
</dbReference>
<keyword evidence="4" id="KW-0479">Metal-binding</keyword>